<dbReference type="Pfam" id="PF02492">
    <property type="entry name" value="cobW"/>
    <property type="match status" value="2"/>
</dbReference>
<proteinExistence type="predicted"/>
<dbReference type="InterPro" id="IPR003495">
    <property type="entry name" value="CobW/HypB/UreG_nucleotide-bd"/>
</dbReference>
<dbReference type="CDD" id="cd03112">
    <property type="entry name" value="CobW-like"/>
    <property type="match status" value="1"/>
</dbReference>
<dbReference type="PANTHER" id="PTHR43603:SF1">
    <property type="entry name" value="ZINC-REGULATED GTPASE METALLOPROTEIN ACTIVATOR 1"/>
    <property type="match status" value="1"/>
</dbReference>
<sequence>MTIPTGENDKRLPVTLLSGFLGSGKTTLLSNILKSKDHGLRCALIVNDMGALNIDASLIKNHKLTQQGEKIVQMQNGCICCTLRADLLEEIAKLAEMGSFDYLLIESSGISEPIQVAETFTSEFAESVADQSVQEIYEGLPADGDTDDSSRLRLAQLIKDGGLSKVARLDTCVTVVDCTTFLADFDTTDFLTDRLGKDVDPEDERNITDLLTDQLEFANIIILNKTDVVSKAEVDKAEALVKTLNPDAKIFRTSYSKVPIAELLNTNLFDFNKASVGAGWLQSLREVGEYTDAMGVVKMIPEPETEEYGISSFVYTARRPFHPKRLWELMKEPFCILQNPSDTDDDDASNTSDDACPILESKEAIFTRLQAEKAELDLPARIAFKRASPIWSGVLRSKGFIWLATRPRVSGEWSQAGCMWTLNGGAPWMCAVDEAEWPTEDEQIKELIKKDFFGPWGDRRQEGEFSLVFIGQSLDQDLITRTLNTALLDDAEWVKWEKLMNSRKKEEKKMEKLYEMYDDGWEEWDDGTEEHLDNEAQDFKQLESEGQEAGGVKHIHAEHDHAHVGHKAKKTKV</sequence>
<name>A0AA38LRI5_9TREE</name>
<evidence type="ECO:0000259" key="1">
    <source>
        <dbReference type="SMART" id="SM00833"/>
    </source>
</evidence>
<keyword evidence="3" id="KW-1185">Reference proteome</keyword>
<dbReference type="InterPro" id="IPR011629">
    <property type="entry name" value="CobW-like_C"/>
</dbReference>
<dbReference type="SMART" id="SM00833">
    <property type="entry name" value="CobW_C"/>
    <property type="match status" value="1"/>
</dbReference>
<accession>A0AA38LRI5</accession>
<dbReference type="Proteomes" id="UP001164286">
    <property type="component" value="Unassembled WGS sequence"/>
</dbReference>
<dbReference type="Gene3D" id="3.40.50.300">
    <property type="entry name" value="P-loop containing nucleotide triphosphate hydrolases"/>
    <property type="match status" value="1"/>
</dbReference>
<dbReference type="GeneID" id="77730228"/>
<comment type="caution">
    <text evidence="2">The sequence shown here is derived from an EMBL/GenBank/DDBJ whole genome shotgun (WGS) entry which is preliminary data.</text>
</comment>
<dbReference type="InterPro" id="IPR027417">
    <property type="entry name" value="P-loop_NTPase"/>
</dbReference>
<dbReference type="PANTHER" id="PTHR43603">
    <property type="entry name" value="COBW DOMAIN-CONTAINING PROTEIN DDB_G0274527"/>
    <property type="match status" value="1"/>
</dbReference>
<dbReference type="EMBL" id="JAKWFO010000012">
    <property type="protein sequence ID" value="KAI9633090.1"/>
    <property type="molecule type" value="Genomic_DNA"/>
</dbReference>
<gene>
    <name evidence="2" type="ORF">MKK02DRAFT_40251</name>
</gene>
<dbReference type="SUPFAM" id="SSF90002">
    <property type="entry name" value="Hypothetical protein YjiA, C-terminal domain"/>
    <property type="match status" value="1"/>
</dbReference>
<evidence type="ECO:0000313" key="2">
    <source>
        <dbReference type="EMBL" id="KAI9633090.1"/>
    </source>
</evidence>
<protein>
    <submittedName>
        <fullName evidence="2">Cobalamin synthesis protein</fullName>
    </submittedName>
</protein>
<evidence type="ECO:0000313" key="3">
    <source>
        <dbReference type="Proteomes" id="UP001164286"/>
    </source>
</evidence>
<feature type="domain" description="CobW C-terminal" evidence="1">
    <location>
        <begin position="310"/>
        <end position="487"/>
    </location>
</feature>
<dbReference type="Pfam" id="PF07683">
    <property type="entry name" value="CobW_C"/>
    <property type="match status" value="1"/>
</dbReference>
<organism evidence="2 3">
    <name type="scientific">Dioszegia hungarica</name>
    <dbReference type="NCBI Taxonomy" id="4972"/>
    <lineage>
        <taxon>Eukaryota</taxon>
        <taxon>Fungi</taxon>
        <taxon>Dikarya</taxon>
        <taxon>Basidiomycota</taxon>
        <taxon>Agaricomycotina</taxon>
        <taxon>Tremellomycetes</taxon>
        <taxon>Tremellales</taxon>
        <taxon>Bulleribasidiaceae</taxon>
        <taxon>Dioszegia</taxon>
    </lineage>
</organism>
<reference evidence="2" key="1">
    <citation type="journal article" date="2022" name="G3 (Bethesda)">
        <title>High quality genome of the basidiomycete yeast Dioszegia hungarica PDD-24b-2 isolated from cloud water.</title>
        <authorList>
            <person name="Jarrige D."/>
            <person name="Haridas S."/>
            <person name="Bleykasten-Grosshans C."/>
            <person name="Joly M."/>
            <person name="Nadalig T."/>
            <person name="Sancelme M."/>
            <person name="Vuilleumier S."/>
            <person name="Grigoriev I.V."/>
            <person name="Amato P."/>
            <person name="Bringel F."/>
        </authorList>
    </citation>
    <scope>NUCLEOTIDE SEQUENCE</scope>
    <source>
        <strain evidence="2">PDD-24b-2</strain>
    </source>
</reference>
<dbReference type="SUPFAM" id="SSF52540">
    <property type="entry name" value="P-loop containing nucleoside triphosphate hydrolases"/>
    <property type="match status" value="1"/>
</dbReference>
<dbReference type="AlphaFoldDB" id="A0AA38LRI5"/>
<dbReference type="InterPro" id="IPR051927">
    <property type="entry name" value="Zn_Chap_cDPG_Synth"/>
</dbReference>
<dbReference type="RefSeq" id="XP_052942867.1">
    <property type="nucleotide sequence ID" value="XM_053091023.1"/>
</dbReference>